<protein>
    <recommendedName>
        <fullName evidence="8">transketolase</fullName>
        <ecNumber evidence="8">2.2.1.1</ecNumber>
    </recommendedName>
</protein>
<evidence type="ECO:0000256" key="7">
    <source>
        <dbReference type="ARBA" id="ARBA00011738"/>
    </source>
</evidence>
<keyword evidence="9" id="KW-0808">Transferase</keyword>
<dbReference type="InterPro" id="IPR029061">
    <property type="entry name" value="THDP-binding"/>
</dbReference>
<evidence type="ECO:0000256" key="6">
    <source>
        <dbReference type="ARBA" id="ARBA00007131"/>
    </source>
</evidence>
<evidence type="ECO:0000256" key="4">
    <source>
        <dbReference type="ARBA" id="ARBA00001946"/>
    </source>
</evidence>
<dbReference type="GO" id="GO:0005829">
    <property type="term" value="C:cytosol"/>
    <property type="evidence" value="ECO:0007669"/>
    <property type="project" value="TreeGrafter"/>
</dbReference>
<evidence type="ECO:0000259" key="15">
    <source>
        <dbReference type="SMART" id="SM00861"/>
    </source>
</evidence>
<dbReference type="GO" id="GO:0004802">
    <property type="term" value="F:transketolase activity"/>
    <property type="evidence" value="ECO:0007669"/>
    <property type="project" value="UniProtKB-EC"/>
</dbReference>
<organism evidence="16">
    <name type="scientific">Encephalitozoon cuniculi</name>
    <name type="common">Microsporidian parasite</name>
    <dbReference type="NCBI Taxonomy" id="6035"/>
    <lineage>
        <taxon>Eukaryota</taxon>
        <taxon>Fungi</taxon>
        <taxon>Fungi incertae sedis</taxon>
        <taxon>Microsporidia</taxon>
        <taxon>Unikaryonidae</taxon>
        <taxon>Encephalitozoon</taxon>
    </lineage>
</organism>
<feature type="domain" description="Transketolase-like pyrimidine-binding" evidence="15">
    <location>
        <begin position="325"/>
        <end position="493"/>
    </location>
</feature>
<name>M1KMI0_ENCCN</name>
<comment type="cofactor">
    <cofactor evidence="1">
        <name>Ca(2+)</name>
        <dbReference type="ChEBI" id="CHEBI:29108"/>
    </cofactor>
</comment>
<evidence type="ECO:0000256" key="13">
    <source>
        <dbReference type="ARBA" id="ARBA00023052"/>
    </source>
</evidence>
<evidence type="ECO:0000256" key="2">
    <source>
        <dbReference type="ARBA" id="ARBA00001936"/>
    </source>
</evidence>
<comment type="cofactor">
    <cofactor evidence="5">
        <name>thiamine diphosphate</name>
        <dbReference type="ChEBI" id="CHEBI:58937"/>
    </cofactor>
</comment>
<dbReference type="InterPro" id="IPR009014">
    <property type="entry name" value="Transketo_C/PFOR_II"/>
</dbReference>
<dbReference type="Gene3D" id="3.40.50.920">
    <property type="match status" value="1"/>
</dbReference>
<gene>
    <name evidence="16" type="ORF">ECU06_0120</name>
</gene>
<dbReference type="PROSITE" id="PS00801">
    <property type="entry name" value="TRANSKETOLASE_1"/>
    <property type="match status" value="1"/>
</dbReference>
<evidence type="ECO:0000256" key="5">
    <source>
        <dbReference type="ARBA" id="ARBA00001964"/>
    </source>
</evidence>
<proteinExistence type="inferred from homology"/>
<evidence type="ECO:0000256" key="1">
    <source>
        <dbReference type="ARBA" id="ARBA00001913"/>
    </source>
</evidence>
<dbReference type="PANTHER" id="PTHR43522:SF2">
    <property type="entry name" value="TRANSKETOLASE 1-RELATED"/>
    <property type="match status" value="1"/>
</dbReference>
<dbReference type="InterPro" id="IPR020826">
    <property type="entry name" value="Transketolase_BS"/>
</dbReference>
<dbReference type="InterPro" id="IPR005474">
    <property type="entry name" value="Transketolase_N"/>
</dbReference>
<comment type="cofactor">
    <cofactor evidence="3">
        <name>Co(2+)</name>
        <dbReference type="ChEBI" id="CHEBI:48828"/>
    </cofactor>
</comment>
<dbReference type="FunFam" id="3.40.50.970:FF:000045">
    <property type="entry name" value="Transketolase"/>
    <property type="match status" value="1"/>
</dbReference>
<evidence type="ECO:0000256" key="12">
    <source>
        <dbReference type="ARBA" id="ARBA00022842"/>
    </source>
</evidence>
<dbReference type="EC" id="2.2.1.1" evidence="8"/>
<dbReference type="SUPFAM" id="SSF52518">
    <property type="entry name" value="Thiamin diphosphate-binding fold (THDP-binding)"/>
    <property type="match status" value="2"/>
</dbReference>
<comment type="catalytic activity">
    <reaction evidence="14">
        <text>D-sedoheptulose 7-phosphate + D-glyceraldehyde 3-phosphate = aldehydo-D-ribose 5-phosphate + D-xylulose 5-phosphate</text>
        <dbReference type="Rhea" id="RHEA:10508"/>
        <dbReference type="ChEBI" id="CHEBI:57483"/>
        <dbReference type="ChEBI" id="CHEBI:57737"/>
        <dbReference type="ChEBI" id="CHEBI:58273"/>
        <dbReference type="ChEBI" id="CHEBI:59776"/>
        <dbReference type="EC" id="2.2.1.1"/>
    </reaction>
</comment>
<evidence type="ECO:0000256" key="14">
    <source>
        <dbReference type="ARBA" id="ARBA00049473"/>
    </source>
</evidence>
<dbReference type="InterPro" id="IPR005475">
    <property type="entry name" value="Transketolase-like_Pyr-bd"/>
</dbReference>
<dbReference type="InterPro" id="IPR033247">
    <property type="entry name" value="Transketolase_fam"/>
</dbReference>
<dbReference type="VEuPathDB" id="MicrosporidiaDB:AEWD_060060"/>
<comment type="similarity">
    <text evidence="6">Belongs to the transketolase family.</text>
</comment>
<dbReference type="Pfam" id="PF02779">
    <property type="entry name" value="Transket_pyr"/>
    <property type="match status" value="1"/>
</dbReference>
<sequence>MDNVNNIRTLCADMVQRANSGHPGAPLGLAPFVYVLYTEFINFDPDDEKWVGRDIFLLSNGHACALQYVVSYLIGHLNMEDLMNFRQIGGRTPGHPERKYPGVESSTGPLGQGLANAVGFAISLKKLGDLGLFNRVYCVFGDGCYQEGMGQESFSLAANLKLDNIVFIYDFNKTTIDGPTSLSMNEDVAQRFLSLGFEVDIVDGDDLDGIRKALSKKVSKPMVIILETIIGRGSIVEGSCKAHGAPLGEDGVRRLKEKFGIPAVDFYVSPSLMEKFKILNEKKRRIRTEWDVKGIKAITVREWTDIQRKMDSIYKSTYKAQDAPKATRKHFSEALKDLKEVSYLIGGAADLQSSVLTKIGGDDFNAENHNGGYINFGIREHCMCGVMNGIASHGYFLPYSGTFLNFISYGFPSVRLGCMDNLNLFYVLTHDSIGLGEDGPTHQPIEVLSTLRATPNLITMRPCDGTEVRTSLYTALTREGPKAVILSRQSVPEIPHTDMEKARRGAYYLVEVENPDLILLSTGSEVQICYEVAEALSDLKISIVSFFSWELFEEQGEEYKKHILKDVPKVSIEALSTFGWTKYSDMQIGMTTFGASGACKDVYNHFGLNCKEISKKIVSFLNKLSKCL</sequence>
<dbReference type="SUPFAM" id="SSF52922">
    <property type="entry name" value="TK C-terminal domain-like"/>
    <property type="match status" value="1"/>
</dbReference>
<dbReference type="PANTHER" id="PTHR43522">
    <property type="entry name" value="TRANSKETOLASE"/>
    <property type="match status" value="1"/>
</dbReference>
<dbReference type="CDD" id="cd02012">
    <property type="entry name" value="TPP_TK"/>
    <property type="match status" value="1"/>
</dbReference>
<dbReference type="AlphaFoldDB" id="M1KMI0"/>
<dbReference type="SMART" id="SM00861">
    <property type="entry name" value="Transket_pyr"/>
    <property type="match status" value="1"/>
</dbReference>
<evidence type="ECO:0000256" key="9">
    <source>
        <dbReference type="ARBA" id="ARBA00022679"/>
    </source>
</evidence>
<evidence type="ECO:0000256" key="11">
    <source>
        <dbReference type="ARBA" id="ARBA00022837"/>
    </source>
</evidence>
<dbReference type="Pfam" id="PF00456">
    <property type="entry name" value="Transketolase_N"/>
    <property type="match status" value="1"/>
</dbReference>
<evidence type="ECO:0000313" key="16">
    <source>
        <dbReference type="EMBL" id="AGE96541.1"/>
    </source>
</evidence>
<dbReference type="Pfam" id="PF22613">
    <property type="entry name" value="Transketolase_C_1"/>
    <property type="match status" value="1"/>
</dbReference>
<reference evidence="16" key="1">
    <citation type="journal article" date="2013" name="Eukaryot. Cell">
        <title>Extremely Reduced Levels of Heterozygosity in the Vertebrate Pathogen Encephalitozoon cuniculi.</title>
        <authorList>
            <person name="Selman M."/>
            <person name="Sak B."/>
            <person name="Kvac M."/>
            <person name="Farinelli L."/>
            <person name="Weiss L.M."/>
            <person name="Corradi N."/>
        </authorList>
    </citation>
    <scope>NUCLEOTIDE SEQUENCE</scope>
</reference>
<dbReference type="CDD" id="cd07033">
    <property type="entry name" value="TPP_PYR_DXS_TK_like"/>
    <property type="match status" value="1"/>
</dbReference>
<dbReference type="PROSITE" id="PS00802">
    <property type="entry name" value="TRANSKETOLASE_2"/>
    <property type="match status" value="1"/>
</dbReference>
<keyword evidence="11" id="KW-0106">Calcium</keyword>
<dbReference type="VEuPathDB" id="MicrosporidiaDB:ECU06_0120"/>
<evidence type="ECO:0000256" key="3">
    <source>
        <dbReference type="ARBA" id="ARBA00001941"/>
    </source>
</evidence>
<dbReference type="GO" id="GO:0046872">
    <property type="term" value="F:metal ion binding"/>
    <property type="evidence" value="ECO:0007669"/>
    <property type="project" value="UniProtKB-KW"/>
</dbReference>
<dbReference type="VEuPathDB" id="MicrosporidiaDB:M970_060060"/>
<dbReference type="InterPro" id="IPR055152">
    <property type="entry name" value="Transketolase-like_C_2"/>
</dbReference>
<accession>M1KMI0</accession>
<evidence type="ECO:0000256" key="8">
    <source>
        <dbReference type="ARBA" id="ARBA00013152"/>
    </source>
</evidence>
<keyword evidence="13" id="KW-0786">Thiamine pyrophosphate</keyword>
<keyword evidence="12" id="KW-0460">Magnesium</keyword>
<dbReference type="Gene3D" id="3.40.50.970">
    <property type="match status" value="2"/>
</dbReference>
<comment type="subunit">
    <text evidence="7">Homodimer.</text>
</comment>
<dbReference type="GO" id="GO:0006098">
    <property type="term" value="P:pentose-phosphate shunt"/>
    <property type="evidence" value="ECO:0007669"/>
    <property type="project" value="TreeGrafter"/>
</dbReference>
<keyword evidence="10" id="KW-0479">Metal-binding</keyword>
<dbReference type="EMBL" id="KC513622">
    <property type="protein sequence ID" value="AGE96541.1"/>
    <property type="molecule type" value="Genomic_DNA"/>
</dbReference>
<evidence type="ECO:0000256" key="10">
    <source>
        <dbReference type="ARBA" id="ARBA00022723"/>
    </source>
</evidence>
<comment type="cofactor">
    <cofactor evidence="4">
        <name>Mg(2+)</name>
        <dbReference type="ChEBI" id="CHEBI:18420"/>
    </cofactor>
</comment>
<dbReference type="InterPro" id="IPR049557">
    <property type="entry name" value="Transketolase_CS"/>
</dbReference>
<comment type="cofactor">
    <cofactor evidence="2">
        <name>Mn(2+)</name>
        <dbReference type="ChEBI" id="CHEBI:29035"/>
    </cofactor>
</comment>
<dbReference type="VEuPathDB" id="MicrosporidiaDB:AEWQ_060050"/>
<dbReference type="VEuPathDB" id="MicrosporidiaDB:AEWR_060060"/>